<proteinExistence type="predicted"/>
<sequence>MQVFTIKQDGFKEVRKLLLFRAIPFMLIAAIVGIVIGTINTTTAPSDMNIWPVVVPFIILMLGWGMYRGVNRQKELFESYTLKITDNLVTREQLNTPTISIYFADIKEIVKHKNGGYTIRGKDARELIVIPVQIDNYSQLETSLQAIQQISTQHTVSFIQKYQGLTGLLTVGLMLCVYTVNNKIVVALAGTTFVSLMIWSLLEIRSNKNIDNKTKRSMWWILLVLFSVIAVMIMKLTANAEIQSY</sequence>
<organism evidence="2 3">
    <name type="scientific">Flavihumibacter petaseus NBRC 106054</name>
    <dbReference type="NCBI Taxonomy" id="1220578"/>
    <lineage>
        <taxon>Bacteria</taxon>
        <taxon>Pseudomonadati</taxon>
        <taxon>Bacteroidota</taxon>
        <taxon>Chitinophagia</taxon>
        <taxon>Chitinophagales</taxon>
        <taxon>Chitinophagaceae</taxon>
        <taxon>Flavihumibacter</taxon>
    </lineage>
</organism>
<keyword evidence="1" id="KW-0812">Transmembrane</keyword>
<feature type="transmembrane region" description="Helical" evidence="1">
    <location>
        <begin position="50"/>
        <end position="67"/>
    </location>
</feature>
<keyword evidence="1" id="KW-0472">Membrane</keyword>
<dbReference type="STRING" id="1220578.FPE01S_01_07780"/>
<protein>
    <submittedName>
        <fullName evidence="2">Uncharacterized protein</fullName>
    </submittedName>
</protein>
<name>A0A0E9MVZ4_9BACT</name>
<reference evidence="2 3" key="1">
    <citation type="submission" date="2015-04" db="EMBL/GenBank/DDBJ databases">
        <title>Whole genome shotgun sequence of Flavihumibacter petaseus NBRC 106054.</title>
        <authorList>
            <person name="Miyazawa S."/>
            <person name="Hosoyama A."/>
            <person name="Hashimoto M."/>
            <person name="Noguchi M."/>
            <person name="Tsuchikane K."/>
            <person name="Ohji S."/>
            <person name="Yamazoe A."/>
            <person name="Ichikawa N."/>
            <person name="Kimura A."/>
            <person name="Fujita N."/>
        </authorList>
    </citation>
    <scope>NUCLEOTIDE SEQUENCE [LARGE SCALE GENOMIC DNA]</scope>
    <source>
        <strain evidence="2 3">NBRC 106054</strain>
    </source>
</reference>
<comment type="caution">
    <text evidence="2">The sequence shown here is derived from an EMBL/GenBank/DDBJ whole genome shotgun (WGS) entry which is preliminary data.</text>
</comment>
<keyword evidence="1" id="KW-1133">Transmembrane helix</keyword>
<evidence type="ECO:0000313" key="3">
    <source>
        <dbReference type="Proteomes" id="UP000033121"/>
    </source>
</evidence>
<feature type="transmembrane region" description="Helical" evidence="1">
    <location>
        <begin position="217"/>
        <end position="238"/>
    </location>
</feature>
<dbReference type="OrthoDB" id="1355414at2"/>
<gene>
    <name evidence="2" type="ORF">FPE01S_01_07780</name>
</gene>
<dbReference type="AlphaFoldDB" id="A0A0E9MVZ4"/>
<dbReference type="RefSeq" id="WP_046367565.1">
    <property type="nucleotide sequence ID" value="NZ_BBWV01000001.1"/>
</dbReference>
<keyword evidence="3" id="KW-1185">Reference proteome</keyword>
<dbReference type="Proteomes" id="UP000033121">
    <property type="component" value="Unassembled WGS sequence"/>
</dbReference>
<evidence type="ECO:0000256" key="1">
    <source>
        <dbReference type="SAM" id="Phobius"/>
    </source>
</evidence>
<feature type="transmembrane region" description="Helical" evidence="1">
    <location>
        <begin position="18"/>
        <end position="38"/>
    </location>
</feature>
<accession>A0A0E9MVZ4</accession>
<evidence type="ECO:0000313" key="2">
    <source>
        <dbReference type="EMBL" id="GAO41764.1"/>
    </source>
</evidence>
<dbReference type="EMBL" id="BBWV01000001">
    <property type="protein sequence ID" value="GAO41764.1"/>
    <property type="molecule type" value="Genomic_DNA"/>
</dbReference>
<feature type="transmembrane region" description="Helical" evidence="1">
    <location>
        <begin position="186"/>
        <end position="205"/>
    </location>
</feature>